<dbReference type="CDD" id="cd22784">
    <property type="entry name" value="DPBB_MltA_YuiC-like"/>
    <property type="match status" value="1"/>
</dbReference>
<dbReference type="InterPro" id="IPR010611">
    <property type="entry name" value="3D_dom"/>
</dbReference>
<proteinExistence type="predicted"/>
<gene>
    <name evidence="2" type="ORF">ACFPH8_06840</name>
</gene>
<evidence type="ECO:0000313" key="3">
    <source>
        <dbReference type="Proteomes" id="UP001596162"/>
    </source>
</evidence>
<feature type="domain" description="3D" evidence="1">
    <location>
        <begin position="64"/>
        <end position="126"/>
    </location>
</feature>
<keyword evidence="3" id="KW-1185">Reference proteome</keyword>
<protein>
    <submittedName>
        <fullName evidence="2">3D domain-containing protein</fullName>
    </submittedName>
</protein>
<comment type="caution">
    <text evidence="2">The sequence shown here is derived from an EMBL/GenBank/DDBJ whole genome shotgun (WGS) entry which is preliminary data.</text>
</comment>
<evidence type="ECO:0000259" key="1">
    <source>
        <dbReference type="Pfam" id="PF06725"/>
    </source>
</evidence>
<dbReference type="RefSeq" id="WP_376859585.1">
    <property type="nucleotide sequence ID" value="NZ_JBHSLA010000002.1"/>
</dbReference>
<accession>A0ABW0C492</accession>
<sequence>MNTKTIIGILLLLVFNCKTDKPSEYTWKSLRVTATAYNSVSYQTNSNPHITAFGDSLKPGLKYIAVSRDLLKLGLKHNTPVSIQGLEGIYLVKDKMHARKRNQIDIYMGLNIEAAKNWGRKKVDIVYGIKKEPELKQLPNK</sequence>
<dbReference type="Proteomes" id="UP001596162">
    <property type="component" value="Unassembled WGS sequence"/>
</dbReference>
<name>A0ABW0C492_9FLAO</name>
<dbReference type="Pfam" id="PF06725">
    <property type="entry name" value="3D"/>
    <property type="match status" value="1"/>
</dbReference>
<dbReference type="EMBL" id="JBHSLA010000002">
    <property type="protein sequence ID" value="MFC5195042.1"/>
    <property type="molecule type" value="Genomic_DNA"/>
</dbReference>
<reference evidence="3" key="1">
    <citation type="journal article" date="2019" name="Int. J. Syst. Evol. Microbiol.">
        <title>The Global Catalogue of Microorganisms (GCM) 10K type strain sequencing project: providing services to taxonomists for standard genome sequencing and annotation.</title>
        <authorList>
            <consortium name="The Broad Institute Genomics Platform"/>
            <consortium name="The Broad Institute Genome Sequencing Center for Infectious Disease"/>
            <person name="Wu L."/>
            <person name="Ma J."/>
        </authorList>
    </citation>
    <scope>NUCLEOTIDE SEQUENCE [LARGE SCALE GENOMIC DNA]</scope>
    <source>
        <strain evidence="3">JCM 17978</strain>
    </source>
</reference>
<organism evidence="2 3">
    <name type="scientific">Bizionia hallyeonensis</name>
    <dbReference type="NCBI Taxonomy" id="1123757"/>
    <lineage>
        <taxon>Bacteria</taxon>
        <taxon>Pseudomonadati</taxon>
        <taxon>Bacteroidota</taxon>
        <taxon>Flavobacteriia</taxon>
        <taxon>Flavobacteriales</taxon>
        <taxon>Flavobacteriaceae</taxon>
        <taxon>Bizionia</taxon>
    </lineage>
</organism>
<evidence type="ECO:0000313" key="2">
    <source>
        <dbReference type="EMBL" id="MFC5195042.1"/>
    </source>
</evidence>